<dbReference type="GO" id="GO:0008745">
    <property type="term" value="F:N-acetylmuramoyl-L-alanine amidase activity"/>
    <property type="evidence" value="ECO:0007669"/>
    <property type="project" value="InterPro"/>
</dbReference>
<reference evidence="8" key="1">
    <citation type="submission" date="2025-08" db="UniProtKB">
        <authorList>
            <consortium name="RefSeq"/>
        </authorList>
    </citation>
    <scope>IDENTIFICATION</scope>
    <source>
        <tissue evidence="8">Whole insect</tissue>
    </source>
</reference>
<dbReference type="InterPro" id="IPR006619">
    <property type="entry name" value="PGRP_domain_met/bac"/>
</dbReference>
<gene>
    <name evidence="8" type="primary">LOC114333899</name>
</gene>
<keyword evidence="2" id="KW-0399">Innate immunity</keyword>
<keyword evidence="5" id="KW-0812">Transmembrane</keyword>
<keyword evidence="5" id="KW-0472">Membrane</keyword>
<sequence length="381" mass="42825">MSHRFSYPSLMGPNLDAKPSELPNPPNSDVALSEYDDGYNNGGLDVCSNEFAEVANRELINRELVNLENAVVNIDNSNDVIIGPVTQFNVNGNVTIFHNKDGQPVEIEEKSEISPPKYTDIDFVYNTYNPYRGRGVDEKLPPKIKENNKKAITWICCSIIVIIVMCATLIFIKLLLLRSRQEIFAVSNRSADDKKVFHDAPNVFCRHQWGGVFPKKITWFTTPVDLVVIKQTGDRFCESEEVCKALTLKIQTLHMTTMNYSDIGYNFLIGGDGNIYIGRSFGVHNEHMHKTIDIAIHGNFYFDQFYDYMQNSTKNILDAGLEMGYISQNFSLVCHNQTELGVSSPGRNVYKVKQLSNNAAKFAPPSKSPAGKNEKLSEISS</sequence>
<dbReference type="PANTHER" id="PTHR11022:SF41">
    <property type="entry name" value="PEPTIDOGLYCAN-RECOGNITION PROTEIN LC-RELATED"/>
    <property type="match status" value="1"/>
</dbReference>
<feature type="compositionally biased region" description="Low complexity" evidence="4">
    <location>
        <begin position="360"/>
        <end position="370"/>
    </location>
</feature>
<evidence type="ECO:0000313" key="8">
    <source>
        <dbReference type="RefSeq" id="XP_028139711.1"/>
    </source>
</evidence>
<dbReference type="InterPro" id="IPR036505">
    <property type="entry name" value="Amidase/PGRP_sf"/>
</dbReference>
<dbReference type="CDD" id="cd06583">
    <property type="entry name" value="PGRP"/>
    <property type="match status" value="1"/>
</dbReference>
<protein>
    <submittedName>
        <fullName evidence="8">Peptidoglycan-recognition protein LE-like isoform X3</fullName>
    </submittedName>
</protein>
<evidence type="ECO:0000256" key="4">
    <source>
        <dbReference type="SAM" id="MobiDB-lite"/>
    </source>
</evidence>
<evidence type="ECO:0000256" key="5">
    <source>
        <dbReference type="SAM" id="Phobius"/>
    </source>
</evidence>
<dbReference type="InterPro" id="IPR015510">
    <property type="entry name" value="PGRP"/>
</dbReference>
<keyword evidence="5" id="KW-1133">Transmembrane helix</keyword>
<dbReference type="GO" id="GO:0045087">
    <property type="term" value="P:innate immune response"/>
    <property type="evidence" value="ECO:0007669"/>
    <property type="project" value="UniProtKB-KW"/>
</dbReference>
<feature type="domain" description="N-acetylmuramoyl-L-alanine amidase" evidence="6">
    <location>
        <begin position="215"/>
        <end position="346"/>
    </location>
</feature>
<dbReference type="SMART" id="SM00644">
    <property type="entry name" value="Ami_2"/>
    <property type="match status" value="1"/>
</dbReference>
<organism evidence="8">
    <name type="scientific">Diabrotica virgifera virgifera</name>
    <name type="common">western corn rootworm</name>
    <dbReference type="NCBI Taxonomy" id="50390"/>
    <lineage>
        <taxon>Eukaryota</taxon>
        <taxon>Metazoa</taxon>
        <taxon>Ecdysozoa</taxon>
        <taxon>Arthropoda</taxon>
        <taxon>Hexapoda</taxon>
        <taxon>Insecta</taxon>
        <taxon>Pterygota</taxon>
        <taxon>Neoptera</taxon>
        <taxon>Endopterygota</taxon>
        <taxon>Coleoptera</taxon>
        <taxon>Polyphaga</taxon>
        <taxon>Cucujiformia</taxon>
        <taxon>Chrysomeloidea</taxon>
        <taxon>Chrysomelidae</taxon>
        <taxon>Galerucinae</taxon>
        <taxon>Diabroticina</taxon>
        <taxon>Diabroticites</taxon>
        <taxon>Diabrotica</taxon>
    </lineage>
</organism>
<dbReference type="Pfam" id="PF01510">
    <property type="entry name" value="Amidase_2"/>
    <property type="match status" value="1"/>
</dbReference>
<feature type="domain" description="Peptidoglycan recognition protein family" evidence="7">
    <location>
        <begin position="201"/>
        <end position="339"/>
    </location>
</feature>
<dbReference type="SMART" id="SM00701">
    <property type="entry name" value="PGRP"/>
    <property type="match status" value="1"/>
</dbReference>
<name>A0A6P7FTR3_DIAVI</name>
<evidence type="ECO:0000259" key="7">
    <source>
        <dbReference type="SMART" id="SM00701"/>
    </source>
</evidence>
<feature type="region of interest" description="Disordered" evidence="4">
    <location>
        <begin position="1"/>
        <end position="29"/>
    </location>
</feature>
<dbReference type="GO" id="GO:0008270">
    <property type="term" value="F:zinc ion binding"/>
    <property type="evidence" value="ECO:0007669"/>
    <property type="project" value="InterPro"/>
</dbReference>
<dbReference type="RefSeq" id="XP_028139711.1">
    <property type="nucleotide sequence ID" value="XM_028283910.1"/>
</dbReference>
<dbReference type="PANTHER" id="PTHR11022">
    <property type="entry name" value="PEPTIDOGLYCAN RECOGNITION PROTEIN"/>
    <property type="match status" value="1"/>
</dbReference>
<dbReference type="AlphaFoldDB" id="A0A6P7FTR3"/>
<evidence type="ECO:0000256" key="2">
    <source>
        <dbReference type="ARBA" id="ARBA00022588"/>
    </source>
</evidence>
<evidence type="ECO:0000256" key="3">
    <source>
        <dbReference type="ARBA" id="ARBA00022859"/>
    </source>
</evidence>
<comment type="similarity">
    <text evidence="1">Belongs to the N-acetylmuramoyl-L-alanine amidase 2 family.</text>
</comment>
<dbReference type="GO" id="GO:0009253">
    <property type="term" value="P:peptidoglycan catabolic process"/>
    <property type="evidence" value="ECO:0007669"/>
    <property type="project" value="InterPro"/>
</dbReference>
<accession>A0A6P7FTR3</accession>
<feature type="compositionally biased region" description="Basic and acidic residues" evidence="4">
    <location>
        <begin position="372"/>
        <end position="381"/>
    </location>
</feature>
<dbReference type="SUPFAM" id="SSF55846">
    <property type="entry name" value="N-acetylmuramoyl-L-alanine amidase-like"/>
    <property type="match status" value="1"/>
</dbReference>
<dbReference type="OrthoDB" id="10001926at2759"/>
<keyword evidence="3" id="KW-0391">Immunity</keyword>
<dbReference type="Gene3D" id="3.40.80.10">
    <property type="entry name" value="Peptidoglycan recognition protein-like"/>
    <property type="match status" value="1"/>
</dbReference>
<dbReference type="InterPro" id="IPR002502">
    <property type="entry name" value="Amidase_domain"/>
</dbReference>
<evidence type="ECO:0000256" key="1">
    <source>
        <dbReference type="ARBA" id="ARBA00007553"/>
    </source>
</evidence>
<evidence type="ECO:0000259" key="6">
    <source>
        <dbReference type="SMART" id="SM00644"/>
    </source>
</evidence>
<proteinExistence type="inferred from homology"/>
<feature type="transmembrane region" description="Helical" evidence="5">
    <location>
        <begin position="151"/>
        <end position="172"/>
    </location>
</feature>
<feature type="region of interest" description="Disordered" evidence="4">
    <location>
        <begin position="360"/>
        <end position="381"/>
    </location>
</feature>